<gene>
    <name evidence="4" type="ORF">Sya03_03830</name>
</gene>
<comment type="caution">
    <text evidence="4">The sequence shown here is derived from an EMBL/GenBank/DDBJ whole genome shotgun (WGS) entry which is preliminary data.</text>
</comment>
<dbReference type="AlphaFoldDB" id="A0A8J4DGA9"/>
<dbReference type="GO" id="GO:0004674">
    <property type="term" value="F:protein serine/threonine kinase activity"/>
    <property type="evidence" value="ECO:0007669"/>
    <property type="project" value="UniProtKB-KW"/>
</dbReference>
<keyword evidence="5" id="KW-1185">Reference proteome</keyword>
<dbReference type="PANTHER" id="PTHR35526">
    <property type="entry name" value="ANTI-SIGMA-F FACTOR RSBW-RELATED"/>
    <property type="match status" value="1"/>
</dbReference>
<feature type="domain" description="Histidine kinase/HSP90-like ATPase" evidence="2">
    <location>
        <begin position="196"/>
        <end position="305"/>
    </location>
</feature>
<dbReference type="InterPro" id="IPR047718">
    <property type="entry name" value="RsbA-like_anti_sig"/>
</dbReference>
<dbReference type="InterPro" id="IPR025847">
    <property type="entry name" value="MEDS_domain"/>
</dbReference>
<dbReference type="InterPro" id="IPR050267">
    <property type="entry name" value="Anti-sigma-factor_SerPK"/>
</dbReference>
<evidence type="ECO:0000256" key="1">
    <source>
        <dbReference type="ARBA" id="ARBA00022527"/>
    </source>
</evidence>
<evidence type="ECO:0000313" key="5">
    <source>
        <dbReference type="Proteomes" id="UP000652013"/>
    </source>
</evidence>
<dbReference type="InterPro" id="IPR036890">
    <property type="entry name" value="HATPase_C_sf"/>
</dbReference>
<sequence length="310" mass="33209">MSSSTAPLDHFAFPYDSDEQYVTTLVAHVGAALGRGDGVVVATSPRRVGLLREALGDAAADVLFLPDHEWYTAPGRTIAGWVRVLAASAARGHTFTRLVGEVRFGEPDAHRRWIRYESAVNAALAGAAADLLCPYDTRTLPPDVLTSSYRTHPCLHDGTPRPSPRYTPPQALLREIPEPPIAAPGPPTVRLPVDATVAGLRETLRTRAQREGWLGEQRLEELVLALSEITTNGVRHGGGLRGLSVWVTDRSVVCEVTDGGGAPLDPLAGYLPPRRGAIGGMGLWLVRQVCDAVEIVAAGGVTRVRFAVDR</sequence>
<evidence type="ECO:0000313" key="4">
    <source>
        <dbReference type="EMBL" id="GIJ01031.1"/>
    </source>
</evidence>
<name>A0A8J4DGA9_9ACTN</name>
<dbReference type="NCBIfam" id="NF041045">
    <property type="entry name" value="RsbA_anti_sig"/>
    <property type="match status" value="1"/>
</dbReference>
<dbReference type="CDD" id="cd16936">
    <property type="entry name" value="HATPase_RsbW-like"/>
    <property type="match status" value="1"/>
</dbReference>
<keyword evidence="1" id="KW-0418">Kinase</keyword>
<feature type="domain" description="MEDS" evidence="3">
    <location>
        <begin position="9"/>
        <end position="153"/>
    </location>
</feature>
<reference evidence="4" key="1">
    <citation type="submission" date="2021-01" db="EMBL/GenBank/DDBJ databases">
        <title>Whole genome shotgun sequence of Spirilliplanes yamanashiensis NBRC 15828.</title>
        <authorList>
            <person name="Komaki H."/>
            <person name="Tamura T."/>
        </authorList>
    </citation>
    <scope>NUCLEOTIDE SEQUENCE</scope>
    <source>
        <strain evidence="4">NBRC 15828</strain>
    </source>
</reference>
<dbReference type="Pfam" id="PF14417">
    <property type="entry name" value="MEDS"/>
    <property type="match status" value="1"/>
</dbReference>
<dbReference type="EMBL" id="BOOY01000002">
    <property type="protein sequence ID" value="GIJ01031.1"/>
    <property type="molecule type" value="Genomic_DNA"/>
</dbReference>
<dbReference type="RefSeq" id="WP_203936362.1">
    <property type="nucleotide sequence ID" value="NZ_BAAAGJ010000005.1"/>
</dbReference>
<dbReference type="Pfam" id="PF13581">
    <property type="entry name" value="HATPase_c_2"/>
    <property type="match status" value="1"/>
</dbReference>
<dbReference type="Proteomes" id="UP000652013">
    <property type="component" value="Unassembled WGS sequence"/>
</dbReference>
<dbReference type="PANTHER" id="PTHR35526:SF3">
    <property type="entry name" value="ANTI-SIGMA-F FACTOR RSBW"/>
    <property type="match status" value="1"/>
</dbReference>
<evidence type="ECO:0000259" key="2">
    <source>
        <dbReference type="Pfam" id="PF13581"/>
    </source>
</evidence>
<proteinExistence type="predicted"/>
<accession>A0A8J4DGA9</accession>
<keyword evidence="1" id="KW-0723">Serine/threonine-protein kinase</keyword>
<evidence type="ECO:0000259" key="3">
    <source>
        <dbReference type="Pfam" id="PF14417"/>
    </source>
</evidence>
<dbReference type="InterPro" id="IPR003594">
    <property type="entry name" value="HATPase_dom"/>
</dbReference>
<organism evidence="4 5">
    <name type="scientific">Spirilliplanes yamanashiensis</name>
    <dbReference type="NCBI Taxonomy" id="42233"/>
    <lineage>
        <taxon>Bacteria</taxon>
        <taxon>Bacillati</taxon>
        <taxon>Actinomycetota</taxon>
        <taxon>Actinomycetes</taxon>
        <taxon>Micromonosporales</taxon>
        <taxon>Micromonosporaceae</taxon>
        <taxon>Spirilliplanes</taxon>
    </lineage>
</organism>
<dbReference type="SUPFAM" id="SSF55874">
    <property type="entry name" value="ATPase domain of HSP90 chaperone/DNA topoisomerase II/histidine kinase"/>
    <property type="match status" value="1"/>
</dbReference>
<keyword evidence="1" id="KW-0808">Transferase</keyword>
<dbReference type="Gene3D" id="3.30.565.10">
    <property type="entry name" value="Histidine kinase-like ATPase, C-terminal domain"/>
    <property type="match status" value="1"/>
</dbReference>
<protein>
    <submittedName>
        <fullName evidence="4">Anti-sigma regulatory factor</fullName>
    </submittedName>
</protein>